<name>A0A1I6R3E6_9BACI</name>
<keyword evidence="6 7" id="KW-0472">Membrane</keyword>
<organism evidence="9 10">
    <name type="scientific">Halolactibacillus miurensis</name>
    <dbReference type="NCBI Taxonomy" id="306541"/>
    <lineage>
        <taxon>Bacteria</taxon>
        <taxon>Bacillati</taxon>
        <taxon>Bacillota</taxon>
        <taxon>Bacilli</taxon>
        <taxon>Bacillales</taxon>
        <taxon>Bacillaceae</taxon>
        <taxon>Halolactibacillus</taxon>
    </lineage>
</organism>
<comment type="similarity">
    <text evidence="2">Belongs to the UPF0718 family.</text>
</comment>
<dbReference type="Proteomes" id="UP000199139">
    <property type="component" value="Unassembled WGS sequence"/>
</dbReference>
<feature type="transmembrane region" description="Helical" evidence="7">
    <location>
        <begin position="75"/>
        <end position="96"/>
    </location>
</feature>
<evidence type="ECO:0000256" key="3">
    <source>
        <dbReference type="ARBA" id="ARBA00022475"/>
    </source>
</evidence>
<dbReference type="OrthoDB" id="9798408at2"/>
<reference evidence="9 10" key="1">
    <citation type="submission" date="2016-10" db="EMBL/GenBank/DDBJ databases">
        <authorList>
            <person name="de Groot N.N."/>
        </authorList>
    </citation>
    <scope>NUCLEOTIDE SEQUENCE [LARGE SCALE GENOMIC DNA]</scope>
    <source>
        <strain evidence="9 10">DSM 17074</strain>
    </source>
</reference>
<evidence type="ECO:0000256" key="1">
    <source>
        <dbReference type="ARBA" id="ARBA00004651"/>
    </source>
</evidence>
<comment type="subcellular location">
    <subcellularLocation>
        <location evidence="1">Cell membrane</location>
        <topology evidence="1">Multi-pass membrane protein</topology>
    </subcellularLocation>
</comment>
<evidence type="ECO:0000313" key="10">
    <source>
        <dbReference type="Proteomes" id="UP000199139"/>
    </source>
</evidence>
<dbReference type="EMBL" id="BJWJ01000004">
    <property type="protein sequence ID" value="GEM03602.1"/>
    <property type="molecule type" value="Genomic_DNA"/>
</dbReference>
<dbReference type="STRING" id="306541.SAMN05421668_10585"/>
<dbReference type="AlphaFoldDB" id="A0A1I6R3E6"/>
<keyword evidence="3" id="KW-1003">Cell membrane</keyword>
<dbReference type="EMBL" id="FPAI01000005">
    <property type="protein sequence ID" value="SFS59267.1"/>
    <property type="molecule type" value="Genomic_DNA"/>
</dbReference>
<sequence length="176" mass="19606">MAIIKRFRALTILSIILLGLTWISPDRGTNALSLTGDSLIDMFSLLPPILVLVGLIDQWVDKKVLIKFMGDDSKFLGVIVALLLGGLAAGPMYIAFPIAITLLKKGANIRYVVFFLGVWTTAKLPIVLFEVAAFGWQYTFIHVSVGLIFFYFVGVFFEKRFDPKTLVKEDITSNDK</sequence>
<dbReference type="GO" id="GO:0005886">
    <property type="term" value="C:plasma membrane"/>
    <property type="evidence" value="ECO:0007669"/>
    <property type="project" value="UniProtKB-SubCell"/>
</dbReference>
<feature type="transmembrane region" description="Helical" evidence="7">
    <location>
        <begin position="108"/>
        <end position="129"/>
    </location>
</feature>
<protein>
    <submittedName>
        <fullName evidence="9">Predicted permease</fullName>
    </submittedName>
</protein>
<evidence type="ECO:0000313" key="11">
    <source>
        <dbReference type="Proteomes" id="UP000321773"/>
    </source>
</evidence>
<gene>
    <name evidence="8" type="ORF">HMI01_05900</name>
    <name evidence="9" type="ORF">SAMN05421668_10585</name>
</gene>
<dbReference type="InterPro" id="IPR005524">
    <property type="entry name" value="DUF318"/>
</dbReference>
<keyword evidence="11" id="KW-1185">Reference proteome</keyword>
<proteinExistence type="inferred from homology"/>
<evidence type="ECO:0000256" key="2">
    <source>
        <dbReference type="ARBA" id="ARBA00006386"/>
    </source>
</evidence>
<dbReference type="Proteomes" id="UP000321773">
    <property type="component" value="Unassembled WGS sequence"/>
</dbReference>
<evidence type="ECO:0000256" key="7">
    <source>
        <dbReference type="SAM" id="Phobius"/>
    </source>
</evidence>
<evidence type="ECO:0000256" key="6">
    <source>
        <dbReference type="ARBA" id="ARBA00023136"/>
    </source>
</evidence>
<evidence type="ECO:0000256" key="4">
    <source>
        <dbReference type="ARBA" id="ARBA00022692"/>
    </source>
</evidence>
<feature type="transmembrane region" description="Helical" evidence="7">
    <location>
        <begin position="135"/>
        <end position="157"/>
    </location>
</feature>
<reference evidence="8 11" key="2">
    <citation type="submission" date="2019-07" db="EMBL/GenBank/DDBJ databases">
        <title>Whole genome shotgun sequence of Halolactibacillus miurensis NBRC 100873.</title>
        <authorList>
            <person name="Hosoyama A."/>
            <person name="Uohara A."/>
            <person name="Ohji S."/>
            <person name="Ichikawa N."/>
        </authorList>
    </citation>
    <scope>NUCLEOTIDE SEQUENCE [LARGE SCALE GENOMIC DNA]</scope>
    <source>
        <strain evidence="8 11">NBRC 100873</strain>
    </source>
</reference>
<accession>A0A1I6R3E6</accession>
<evidence type="ECO:0000313" key="8">
    <source>
        <dbReference type="EMBL" id="GEM03602.1"/>
    </source>
</evidence>
<evidence type="ECO:0000313" key="9">
    <source>
        <dbReference type="EMBL" id="SFS59267.1"/>
    </source>
</evidence>
<keyword evidence="5 7" id="KW-1133">Transmembrane helix</keyword>
<evidence type="ECO:0000256" key="5">
    <source>
        <dbReference type="ARBA" id="ARBA00022989"/>
    </source>
</evidence>
<dbReference type="RefSeq" id="WP_062322187.1">
    <property type="nucleotide sequence ID" value="NZ_BJWJ01000004.1"/>
</dbReference>
<dbReference type="Pfam" id="PF03773">
    <property type="entry name" value="ArsP_1"/>
    <property type="match status" value="1"/>
</dbReference>
<keyword evidence="4 7" id="KW-0812">Transmembrane</keyword>